<dbReference type="InParanoid" id="H2AR61"/>
<accession>H2AR61</accession>
<evidence type="ECO:0000256" key="1">
    <source>
        <dbReference type="SAM" id="MobiDB-lite"/>
    </source>
</evidence>
<dbReference type="OrthoDB" id="4060917at2759"/>
<reference evidence="2 3" key="1">
    <citation type="journal article" date="2011" name="Proc. Natl. Acad. Sci. U.S.A.">
        <title>Evolutionary erosion of yeast sex chromosomes by mating-type switching accidents.</title>
        <authorList>
            <person name="Gordon J.L."/>
            <person name="Armisen D."/>
            <person name="Proux-Wera E."/>
            <person name="Oheigeartaigh S.S."/>
            <person name="Byrne K.P."/>
            <person name="Wolfe K.H."/>
        </authorList>
    </citation>
    <scope>NUCLEOTIDE SEQUENCE [LARGE SCALE GENOMIC DNA]</scope>
    <source>
        <strain evidence="3">ATCC 22294 / BCRC 22015 / CBS 2517 / CECT 1963 / NBRC 1671 / NRRL Y-8276</strain>
    </source>
</reference>
<dbReference type="eggNOG" id="ENOG502QU83">
    <property type="taxonomic scope" value="Eukaryota"/>
</dbReference>
<gene>
    <name evidence="2" type="primary">KAFR0B05650</name>
    <name evidence="2" type="ORF">KAFR_0B05650</name>
</gene>
<evidence type="ECO:0008006" key="4">
    <source>
        <dbReference type="Google" id="ProtNLM"/>
    </source>
</evidence>
<feature type="region of interest" description="Disordered" evidence="1">
    <location>
        <begin position="227"/>
        <end position="249"/>
    </location>
</feature>
<dbReference type="AlphaFoldDB" id="H2AR61"/>
<evidence type="ECO:0000313" key="3">
    <source>
        <dbReference type="Proteomes" id="UP000005220"/>
    </source>
</evidence>
<organism evidence="2 3">
    <name type="scientific">Kazachstania africana (strain ATCC 22294 / BCRC 22015 / CBS 2517 / CECT 1963 / NBRC 1671 / NRRL Y-8276)</name>
    <name type="common">Yeast</name>
    <name type="synonym">Kluyveromyces africanus</name>
    <dbReference type="NCBI Taxonomy" id="1071382"/>
    <lineage>
        <taxon>Eukaryota</taxon>
        <taxon>Fungi</taxon>
        <taxon>Dikarya</taxon>
        <taxon>Ascomycota</taxon>
        <taxon>Saccharomycotina</taxon>
        <taxon>Saccharomycetes</taxon>
        <taxon>Saccharomycetales</taxon>
        <taxon>Saccharomycetaceae</taxon>
        <taxon>Kazachstania</taxon>
    </lineage>
</organism>
<dbReference type="EMBL" id="HE650822">
    <property type="protein sequence ID" value="CCF56861.1"/>
    <property type="molecule type" value="Genomic_DNA"/>
</dbReference>
<dbReference type="GeneID" id="13884743"/>
<dbReference type="GO" id="GO:0031124">
    <property type="term" value="P:mRNA 3'-end processing"/>
    <property type="evidence" value="ECO:0007669"/>
    <property type="project" value="EnsemblFungi"/>
</dbReference>
<dbReference type="GO" id="GO:0006310">
    <property type="term" value="P:DNA recombination"/>
    <property type="evidence" value="ECO:0007669"/>
    <property type="project" value="EnsemblFungi"/>
</dbReference>
<dbReference type="FunCoup" id="H2AR61">
    <property type="interactions" value="133"/>
</dbReference>
<feature type="compositionally biased region" description="Basic and acidic residues" evidence="1">
    <location>
        <begin position="713"/>
        <end position="722"/>
    </location>
</feature>
<feature type="compositionally biased region" description="Basic and acidic residues" evidence="1">
    <location>
        <begin position="647"/>
        <end position="656"/>
    </location>
</feature>
<dbReference type="GO" id="GO:0000445">
    <property type="term" value="C:THO complex part of transcription export complex"/>
    <property type="evidence" value="ECO:0007669"/>
    <property type="project" value="EnsemblFungi"/>
</dbReference>
<dbReference type="InterPro" id="IPR021861">
    <property type="entry name" value="THO_THOC1"/>
</dbReference>
<dbReference type="GO" id="GO:2001209">
    <property type="term" value="P:positive regulation of transcription elongation by RNA polymerase I"/>
    <property type="evidence" value="ECO:0007669"/>
    <property type="project" value="EnsemblFungi"/>
</dbReference>
<sequence length="733" mass="85102">MSRIEAAVLEVSQQLLPKFTQLGNRVQSLINVPLEKDTFDEKDLTFQWTSLIDNDISSENFDSTVDLICKKIIQDSLVFSFDEASNESESYRIKTNLCAVVLDFIFHSRANRKNQSNWGTSFFDIFATVIELLSLPQGILAFWPYAESRINWFKMSNTDESTYSGISTLVSYKNPLSEKLRHWNSVLEILENNSKINSPEHFEVKYKLQKFLSDLLPLHEESNFNRSSSISRKQLPDSPWNKARSNTRPTSNHEIFTDDYLYAIEKFITDPIEFSFRSFTTIRNVNETLNPLIDAILEHEEDFYKIGKHNTKTVANLNSKLNDNYEADFQVANVSEPSYMSQSRVIQEKKKEVWGEITAFFQQKRSIPRPTIIDLAVGNAESLYKQIVHTENDIYRKEIILQICFVAAFIEKLINSEEIENFFKTCYQKDNNKNSLRFDEIDETNKTKILSTCKHLCENRILNFYATRDPTFHSIIKKLLESDDRFLLAKIDGFKSFAAFKFAEEDHNVPEIDKSFKKFGFIKLGNKQINNVWKINSGLETISEPSTNPGALYERLRSNWEMKEPTSEEEKDRIVREWQTLRSLRSQFLFEFKKFNEVTGTKGFFDDSATETSMAEKEKTRKLLHAMLHEEHEANLRKAREYIKEREQNKKRRNEEMENSNDIQEAVGAKKMKSEKDLAFEGGQESAISGEEIAESGVLEVSSTEQTFDDMTEDKQQEELSSREGSVAQSEQL</sequence>
<feature type="region of interest" description="Disordered" evidence="1">
    <location>
        <begin position="647"/>
        <end position="733"/>
    </location>
</feature>
<dbReference type="HOGENOM" id="CLU_022496_0_0_1"/>
<dbReference type="Pfam" id="PF11957">
    <property type="entry name" value="efThoc1"/>
    <property type="match status" value="1"/>
</dbReference>
<dbReference type="GO" id="GO:0016593">
    <property type="term" value="C:Cdc73/Paf1 complex"/>
    <property type="evidence" value="ECO:0007669"/>
    <property type="project" value="EnsemblFungi"/>
</dbReference>
<dbReference type="GO" id="GO:0000446">
    <property type="term" value="C:nucleoplasmic THO complex"/>
    <property type="evidence" value="ECO:0007669"/>
    <property type="project" value="EnsemblFungi"/>
</dbReference>
<feature type="compositionally biased region" description="Low complexity" evidence="1">
    <location>
        <begin position="685"/>
        <end position="697"/>
    </location>
</feature>
<dbReference type="GO" id="GO:0006283">
    <property type="term" value="P:transcription-coupled nucleotide-excision repair"/>
    <property type="evidence" value="ECO:0007669"/>
    <property type="project" value="EnsemblFungi"/>
</dbReference>
<dbReference type="KEGG" id="kaf:KAFR_0B05650"/>
<protein>
    <recommendedName>
        <fullName evidence="4">THO complex subunit HPR1</fullName>
    </recommendedName>
</protein>
<dbReference type="GO" id="GO:0003676">
    <property type="term" value="F:nucleic acid binding"/>
    <property type="evidence" value="ECO:0007669"/>
    <property type="project" value="EnsemblFungi"/>
</dbReference>
<keyword evidence="3" id="KW-1185">Reference proteome</keyword>
<feature type="compositionally biased region" description="Polar residues" evidence="1">
    <location>
        <begin position="723"/>
        <end position="733"/>
    </location>
</feature>
<dbReference type="Proteomes" id="UP000005220">
    <property type="component" value="Chromosome 2"/>
</dbReference>
<dbReference type="GO" id="GO:0006406">
    <property type="term" value="P:mRNA export from nucleus"/>
    <property type="evidence" value="ECO:0007669"/>
    <property type="project" value="EnsemblFungi"/>
</dbReference>
<dbReference type="GO" id="GO:0000781">
    <property type="term" value="C:chromosome, telomeric region"/>
    <property type="evidence" value="ECO:0007669"/>
    <property type="project" value="EnsemblFungi"/>
</dbReference>
<name>H2AR61_KAZAF</name>
<dbReference type="STRING" id="1071382.H2AR61"/>
<dbReference type="RefSeq" id="XP_003955996.1">
    <property type="nucleotide sequence ID" value="XM_003955947.1"/>
</dbReference>
<proteinExistence type="predicted"/>
<evidence type="ECO:0000313" key="2">
    <source>
        <dbReference type="EMBL" id="CCF56861.1"/>
    </source>
</evidence>
<dbReference type="GO" id="GO:0060090">
    <property type="term" value="F:molecular adaptor activity"/>
    <property type="evidence" value="ECO:0007669"/>
    <property type="project" value="EnsemblFungi"/>
</dbReference>
<dbReference type="GO" id="GO:0006368">
    <property type="term" value="P:transcription elongation by RNA polymerase II"/>
    <property type="evidence" value="ECO:0007669"/>
    <property type="project" value="EnsemblFungi"/>
</dbReference>